<accession>A0A1Y1CJL7</accession>
<gene>
    <name evidence="3" type="ORF">ALGA_1914</name>
</gene>
<dbReference type="Pfam" id="PF00144">
    <property type="entry name" value="Beta-lactamase"/>
    <property type="match status" value="1"/>
</dbReference>
<dbReference type="InterPro" id="IPR050491">
    <property type="entry name" value="AmpC-like"/>
</dbReference>
<dbReference type="PANTHER" id="PTHR46825">
    <property type="entry name" value="D-ALANYL-D-ALANINE-CARBOXYPEPTIDASE/ENDOPEPTIDASE AMPH"/>
    <property type="match status" value="1"/>
</dbReference>
<dbReference type="EMBL" id="AP018042">
    <property type="protein sequence ID" value="BAX80273.1"/>
    <property type="molecule type" value="Genomic_DNA"/>
</dbReference>
<dbReference type="OrthoDB" id="9805821at2"/>
<feature type="transmembrane region" description="Helical" evidence="1">
    <location>
        <begin position="497"/>
        <end position="520"/>
    </location>
</feature>
<name>A0A1Y1CJL7_9BACT</name>
<dbReference type="SUPFAM" id="SSF56601">
    <property type="entry name" value="beta-lactamase/transpeptidase-like"/>
    <property type="match status" value="1"/>
</dbReference>
<keyword evidence="1" id="KW-1133">Transmembrane helix</keyword>
<dbReference type="AlphaFoldDB" id="A0A1Y1CJL7"/>
<feature type="transmembrane region" description="Helical" evidence="1">
    <location>
        <begin position="565"/>
        <end position="589"/>
    </location>
</feature>
<organism evidence="3 4">
    <name type="scientific">Labilibaculum antarcticum</name>
    <dbReference type="NCBI Taxonomy" id="1717717"/>
    <lineage>
        <taxon>Bacteria</taxon>
        <taxon>Pseudomonadati</taxon>
        <taxon>Bacteroidota</taxon>
        <taxon>Bacteroidia</taxon>
        <taxon>Marinilabiliales</taxon>
        <taxon>Marinifilaceae</taxon>
        <taxon>Labilibaculum</taxon>
    </lineage>
</organism>
<sequence length="629" mass="71887">MKHLLLIFLTICSFISSETKIYSQNIDTQTSELNAWIDSTFTEALNSVHIAGASIVLMQGDSILHMNGYGVQNIESNIPVGSSSSIFGIASISKTFVGTAIMQLVEDGQLELDRDVNNYLKTFQLRYKFNDSITVKHLLTHTAGFDERNIGTAVRTEKDVISLSRYLKKRMPPQIRPAGEVITYSNHGYALLGLIVEEVSGLPFHEYVRKKILQPLEMNYSGYRSQAELKENYVTSYLQKDEQLIPYKPNFQLYYPAGSMSSTASDMGHYISMFLNNGHFKGIQILDSSTVVKMHQTAFRQYEKSENGWLLGFYESQWNGIRLVRHAGAIQGFVSELILIPEKNIGFFICANSSSMPNSNSRVFIDKFIYDLLPRLMPGSIVEKERTKVSTKIGSVDEPLEMFTGKYRSTRYAHTTLGKLATLIGFSLEIEIVSNDSTLEVVEWNDKLVPISDLTFHSKYDRYLAFGRNTKGEISYFFVDTFSFNKLKWYEPVKFQIYWMGGIILILLIFIITSVVRKLFVRKRNSHLLKKINFSLASLIVLFLAMLAFVLIKTDPQEFFYGIPLLIKMALVLPFLIIPLEFVSVYLLIKAFRYKELKTLGLIYQSVILVAALLFIPWLMYYNLIGFNY</sequence>
<evidence type="ECO:0000313" key="4">
    <source>
        <dbReference type="Proteomes" id="UP000218267"/>
    </source>
</evidence>
<feature type="transmembrane region" description="Helical" evidence="1">
    <location>
        <begin position="601"/>
        <end position="621"/>
    </location>
</feature>
<reference evidence="4" key="2">
    <citation type="journal article" date="2020" name="Antonie Van Leeuwenhoek">
        <title>Labilibaculum antarcticum sp. nov., a novel facultative anaerobic, psychrotorelant bacterium isolated from marine sediment of Antarctica.</title>
        <authorList>
            <person name="Watanabe M."/>
            <person name="Kojima H."/>
            <person name="Fukui M."/>
        </authorList>
    </citation>
    <scope>NUCLEOTIDE SEQUENCE [LARGE SCALE GENOMIC DNA]</scope>
    <source>
        <strain evidence="4">SPP2</strain>
    </source>
</reference>
<dbReference type="KEGG" id="mbas:ALGA_1914"/>
<dbReference type="PANTHER" id="PTHR46825:SF9">
    <property type="entry name" value="BETA-LACTAMASE-RELATED DOMAIN-CONTAINING PROTEIN"/>
    <property type="match status" value="1"/>
</dbReference>
<keyword evidence="1" id="KW-0812">Transmembrane</keyword>
<feature type="domain" description="Beta-lactamase-related" evidence="2">
    <location>
        <begin position="38"/>
        <end position="356"/>
    </location>
</feature>
<proteinExistence type="predicted"/>
<evidence type="ECO:0000313" key="3">
    <source>
        <dbReference type="EMBL" id="BAX80273.1"/>
    </source>
</evidence>
<reference evidence="3 4" key="1">
    <citation type="journal article" date="2018" name="Mar. Genomics">
        <title>Complete genome sequence of Marinifilaceae bacterium strain SPP2, isolated from the Antarctic marine sediment.</title>
        <authorList>
            <person name="Watanabe M."/>
            <person name="Kojima H."/>
            <person name="Fukui M."/>
        </authorList>
    </citation>
    <scope>NUCLEOTIDE SEQUENCE [LARGE SCALE GENOMIC DNA]</scope>
    <source>
        <strain evidence="3 4">SPP2</strain>
    </source>
</reference>
<dbReference type="Gene3D" id="3.40.710.10">
    <property type="entry name" value="DD-peptidase/beta-lactamase superfamily"/>
    <property type="match status" value="1"/>
</dbReference>
<evidence type="ECO:0000259" key="2">
    <source>
        <dbReference type="Pfam" id="PF00144"/>
    </source>
</evidence>
<keyword evidence="4" id="KW-1185">Reference proteome</keyword>
<feature type="transmembrane region" description="Helical" evidence="1">
    <location>
        <begin position="532"/>
        <end position="553"/>
    </location>
</feature>
<dbReference type="RefSeq" id="WP_096429135.1">
    <property type="nucleotide sequence ID" value="NZ_AP018042.1"/>
</dbReference>
<protein>
    <recommendedName>
        <fullName evidence="2">Beta-lactamase-related domain-containing protein</fullName>
    </recommendedName>
</protein>
<keyword evidence="1" id="KW-0472">Membrane</keyword>
<dbReference type="Proteomes" id="UP000218267">
    <property type="component" value="Chromosome"/>
</dbReference>
<evidence type="ECO:0000256" key="1">
    <source>
        <dbReference type="SAM" id="Phobius"/>
    </source>
</evidence>
<dbReference type="InterPro" id="IPR001466">
    <property type="entry name" value="Beta-lactam-related"/>
</dbReference>
<dbReference type="InterPro" id="IPR012338">
    <property type="entry name" value="Beta-lactam/transpept-like"/>
</dbReference>